<dbReference type="GO" id="GO:0005886">
    <property type="term" value="C:plasma membrane"/>
    <property type="evidence" value="ECO:0007669"/>
    <property type="project" value="TreeGrafter"/>
</dbReference>
<accession>A0A382WY28</accession>
<dbReference type="InterPro" id="IPR050222">
    <property type="entry name" value="MATE_MdtK"/>
</dbReference>
<feature type="transmembrane region" description="Helical" evidence="2">
    <location>
        <begin position="113"/>
        <end position="138"/>
    </location>
</feature>
<feature type="transmembrane region" description="Helical" evidence="2">
    <location>
        <begin position="36"/>
        <end position="57"/>
    </location>
</feature>
<evidence type="ECO:0000313" key="3">
    <source>
        <dbReference type="EMBL" id="SVD62901.1"/>
    </source>
</evidence>
<dbReference type="NCBIfam" id="TIGR00797">
    <property type="entry name" value="matE"/>
    <property type="match status" value="1"/>
</dbReference>
<keyword evidence="2" id="KW-0472">Membrane</keyword>
<evidence type="ECO:0000256" key="2">
    <source>
        <dbReference type="SAM" id="Phobius"/>
    </source>
</evidence>
<dbReference type="InterPro" id="IPR002528">
    <property type="entry name" value="MATE_fam"/>
</dbReference>
<dbReference type="PANTHER" id="PTHR43298">
    <property type="entry name" value="MULTIDRUG RESISTANCE PROTEIN NORM-RELATED"/>
    <property type="match status" value="1"/>
</dbReference>
<dbReference type="Pfam" id="PF01554">
    <property type="entry name" value="MatE"/>
    <property type="match status" value="1"/>
</dbReference>
<name>A0A382WY28_9ZZZZ</name>
<evidence type="ECO:0000256" key="1">
    <source>
        <dbReference type="ARBA" id="ARBA00022448"/>
    </source>
</evidence>
<keyword evidence="2" id="KW-1133">Transmembrane helix</keyword>
<dbReference type="CDD" id="cd13133">
    <property type="entry name" value="MATE_like_7"/>
    <property type="match status" value="1"/>
</dbReference>
<feature type="transmembrane region" description="Helical" evidence="2">
    <location>
        <begin position="238"/>
        <end position="259"/>
    </location>
</feature>
<dbReference type="AlphaFoldDB" id="A0A382WY28"/>
<gene>
    <name evidence="3" type="ORF">METZ01_LOCUS415755</name>
</gene>
<reference evidence="3" key="1">
    <citation type="submission" date="2018-05" db="EMBL/GenBank/DDBJ databases">
        <authorList>
            <person name="Lanie J.A."/>
            <person name="Ng W.-L."/>
            <person name="Kazmierczak K.M."/>
            <person name="Andrzejewski T.M."/>
            <person name="Davidsen T.M."/>
            <person name="Wayne K.J."/>
            <person name="Tettelin H."/>
            <person name="Glass J.I."/>
            <person name="Rusch D."/>
            <person name="Podicherti R."/>
            <person name="Tsui H.-C.T."/>
            <person name="Winkler M.E."/>
        </authorList>
    </citation>
    <scope>NUCLEOTIDE SEQUENCE</scope>
</reference>
<keyword evidence="1" id="KW-0813">Transport</keyword>
<dbReference type="PANTHER" id="PTHR43298:SF2">
    <property type="entry name" value="FMN_FAD EXPORTER YEEO-RELATED"/>
    <property type="match status" value="1"/>
</dbReference>
<dbReference type="GO" id="GO:0042910">
    <property type="term" value="F:xenobiotic transmembrane transporter activity"/>
    <property type="evidence" value="ECO:0007669"/>
    <property type="project" value="InterPro"/>
</dbReference>
<dbReference type="GO" id="GO:0015297">
    <property type="term" value="F:antiporter activity"/>
    <property type="evidence" value="ECO:0007669"/>
    <property type="project" value="InterPro"/>
</dbReference>
<proteinExistence type="predicted"/>
<feature type="transmembrane region" description="Helical" evidence="2">
    <location>
        <begin position="158"/>
        <end position="176"/>
    </location>
</feature>
<organism evidence="3">
    <name type="scientific">marine metagenome</name>
    <dbReference type="NCBI Taxonomy" id="408172"/>
    <lineage>
        <taxon>unclassified sequences</taxon>
        <taxon>metagenomes</taxon>
        <taxon>ecological metagenomes</taxon>
    </lineage>
</organism>
<protein>
    <submittedName>
        <fullName evidence="3">Uncharacterized protein</fullName>
    </submittedName>
</protein>
<sequence>SNEVTYFRILCYGIGPLTLSTAMSCFYSGRGRTWPVLYVNVAATAFNIVVDYVLIFGHWGAPKMGMSGAAWATVGSATFTTLLFALLLLRPSYRREFAILSGWRFDRELFGRLLRFGGPSGLNFMLDILSFTLFVLIAGRIGRLELTATNLAFNINNLAFMPLIGGGIALSTMVGQRLGRNDPDAAEYCAGTGVHLALFYMGVMALAYSLLPDLFLLPYGVGAHGPEFDAARDLARQLLLYVAFYCVFDAVYMMFTAVLKGAGDTRFVMIASLL</sequence>
<feature type="transmembrane region" description="Helical" evidence="2">
    <location>
        <begin position="188"/>
        <end position="211"/>
    </location>
</feature>
<feature type="transmembrane region" description="Helical" evidence="2">
    <location>
        <begin position="69"/>
        <end position="89"/>
    </location>
</feature>
<dbReference type="EMBL" id="UINC01162899">
    <property type="protein sequence ID" value="SVD62901.1"/>
    <property type="molecule type" value="Genomic_DNA"/>
</dbReference>
<feature type="non-terminal residue" evidence="3">
    <location>
        <position position="274"/>
    </location>
</feature>
<feature type="non-terminal residue" evidence="3">
    <location>
        <position position="1"/>
    </location>
</feature>
<feature type="transmembrane region" description="Helical" evidence="2">
    <location>
        <begin position="6"/>
        <end position="29"/>
    </location>
</feature>
<keyword evidence="2" id="KW-0812">Transmembrane</keyword>